<evidence type="ECO:0000313" key="8">
    <source>
        <dbReference type="Proteomes" id="UP001162164"/>
    </source>
</evidence>
<evidence type="ECO:0000256" key="5">
    <source>
        <dbReference type="SAM" id="Phobius"/>
    </source>
</evidence>
<dbReference type="PROSITE" id="PS50261">
    <property type="entry name" value="G_PROTEIN_RECEP_F2_4"/>
    <property type="match status" value="1"/>
</dbReference>
<gene>
    <name evidence="7" type="ORF">NQ317_010534</name>
</gene>
<dbReference type="PANTHER" id="PTHR45620">
    <property type="entry name" value="PDF RECEPTOR-LIKE PROTEIN-RELATED"/>
    <property type="match status" value="1"/>
</dbReference>
<organism evidence="7 8">
    <name type="scientific">Molorchus minor</name>
    <dbReference type="NCBI Taxonomy" id="1323400"/>
    <lineage>
        <taxon>Eukaryota</taxon>
        <taxon>Metazoa</taxon>
        <taxon>Ecdysozoa</taxon>
        <taxon>Arthropoda</taxon>
        <taxon>Hexapoda</taxon>
        <taxon>Insecta</taxon>
        <taxon>Pterygota</taxon>
        <taxon>Neoptera</taxon>
        <taxon>Endopterygota</taxon>
        <taxon>Coleoptera</taxon>
        <taxon>Polyphaga</taxon>
        <taxon>Cucujiformia</taxon>
        <taxon>Chrysomeloidea</taxon>
        <taxon>Cerambycidae</taxon>
        <taxon>Lamiinae</taxon>
        <taxon>Monochamini</taxon>
        <taxon>Molorchus</taxon>
    </lineage>
</organism>
<comment type="caution">
    <text evidence="7">The sequence shown here is derived from an EMBL/GenBank/DDBJ whole genome shotgun (WGS) entry which is preliminary data.</text>
</comment>
<dbReference type="Proteomes" id="UP001162164">
    <property type="component" value="Unassembled WGS sequence"/>
</dbReference>
<accession>A0ABQ9JYU9</accession>
<sequence length="275" mass="31951">MFEKLRRTVRVVLHRNLLIAICIRNFFDKFVKGAGYIRCLEIPESKAIRLGVEFWLFSKEQRKNAIYACMLVDGYYLHKVIVRSFAKDAPVYYLYITVAVLTVVPTLIWAITLGATNTENCWMVDTDGFQWINDGFRITILTINTLLLLDIIRVMLMKMKHGSTTRQTKAAFRATLFLIPLFGIHIIVTAKKIVFDDSCLAEDFYEFTRYSMEALQGIFVATLFCYANSEVHNEVSNGYRKLAIYLNQKFGWNIRRETLYRRRTTTATYVQSSSC</sequence>
<keyword evidence="8" id="KW-1185">Reference proteome</keyword>
<feature type="transmembrane region" description="Helical" evidence="5">
    <location>
        <begin position="131"/>
        <end position="149"/>
    </location>
</feature>
<comment type="subcellular location">
    <subcellularLocation>
        <location evidence="1">Membrane</location>
        <topology evidence="1">Multi-pass membrane protein</topology>
    </subcellularLocation>
</comment>
<keyword evidence="4 5" id="KW-0472">Membrane</keyword>
<feature type="domain" description="G-protein coupled receptors family 2 profile 2" evidence="6">
    <location>
        <begin position="70"/>
        <end position="228"/>
    </location>
</feature>
<name>A0ABQ9JYU9_9CUCU</name>
<dbReference type="EMBL" id="JAPWTJ010000082">
    <property type="protein sequence ID" value="KAJ8983284.1"/>
    <property type="molecule type" value="Genomic_DNA"/>
</dbReference>
<reference evidence="7" key="1">
    <citation type="journal article" date="2023" name="Insect Mol. Biol.">
        <title>Genome sequencing provides insights into the evolution of gene families encoding plant cell wall-degrading enzymes in longhorned beetles.</title>
        <authorList>
            <person name="Shin N.R."/>
            <person name="Okamura Y."/>
            <person name="Kirsch R."/>
            <person name="Pauchet Y."/>
        </authorList>
    </citation>
    <scope>NUCLEOTIDE SEQUENCE</scope>
    <source>
        <strain evidence="7">MMC_N1</strain>
    </source>
</reference>
<evidence type="ECO:0000256" key="3">
    <source>
        <dbReference type="ARBA" id="ARBA00022989"/>
    </source>
</evidence>
<keyword evidence="2 5" id="KW-0812">Transmembrane</keyword>
<dbReference type="Gene3D" id="1.20.1070.10">
    <property type="entry name" value="Rhodopsin 7-helix transmembrane proteins"/>
    <property type="match status" value="1"/>
</dbReference>
<dbReference type="InterPro" id="IPR050332">
    <property type="entry name" value="GPCR_2"/>
</dbReference>
<proteinExistence type="predicted"/>
<evidence type="ECO:0000256" key="4">
    <source>
        <dbReference type="ARBA" id="ARBA00023136"/>
    </source>
</evidence>
<evidence type="ECO:0000259" key="6">
    <source>
        <dbReference type="PROSITE" id="PS50261"/>
    </source>
</evidence>
<feature type="transmembrane region" description="Helical" evidence="5">
    <location>
        <begin position="92"/>
        <end position="111"/>
    </location>
</feature>
<dbReference type="PANTHER" id="PTHR45620:SF42">
    <property type="entry name" value="G-PROTEIN COUPLED RECEPTOR SEB-2"/>
    <property type="match status" value="1"/>
</dbReference>
<evidence type="ECO:0000256" key="2">
    <source>
        <dbReference type="ARBA" id="ARBA00022692"/>
    </source>
</evidence>
<evidence type="ECO:0000313" key="7">
    <source>
        <dbReference type="EMBL" id="KAJ8983284.1"/>
    </source>
</evidence>
<dbReference type="Pfam" id="PF00002">
    <property type="entry name" value="7tm_2"/>
    <property type="match status" value="1"/>
</dbReference>
<keyword evidence="3 5" id="KW-1133">Transmembrane helix</keyword>
<dbReference type="InterPro" id="IPR017981">
    <property type="entry name" value="GPCR_2-like_7TM"/>
</dbReference>
<protein>
    <recommendedName>
        <fullName evidence="6">G-protein coupled receptors family 2 profile 2 domain-containing protein</fullName>
    </recommendedName>
</protein>
<dbReference type="InterPro" id="IPR000832">
    <property type="entry name" value="GPCR_2_secretin-like"/>
</dbReference>
<evidence type="ECO:0000256" key="1">
    <source>
        <dbReference type="ARBA" id="ARBA00004141"/>
    </source>
</evidence>
<feature type="transmembrane region" description="Helical" evidence="5">
    <location>
        <begin position="170"/>
        <end position="188"/>
    </location>
</feature>